<dbReference type="SUPFAM" id="SSF50998">
    <property type="entry name" value="Quinoprotein alcohol dehydrogenase-like"/>
    <property type="match status" value="1"/>
</dbReference>
<evidence type="ECO:0000259" key="3">
    <source>
        <dbReference type="Pfam" id="PF13360"/>
    </source>
</evidence>
<dbReference type="Proteomes" id="UP001056539">
    <property type="component" value="Chromosome"/>
</dbReference>
<evidence type="ECO:0000313" key="5">
    <source>
        <dbReference type="Proteomes" id="UP001056539"/>
    </source>
</evidence>
<keyword evidence="1" id="KW-0812">Transmembrane</keyword>
<reference evidence="4" key="1">
    <citation type="submission" date="2021-04" db="EMBL/GenBank/DDBJ databases">
        <authorList>
            <person name="Postec A."/>
        </authorList>
    </citation>
    <scope>NUCLEOTIDE SEQUENCE</scope>
    <source>
        <strain evidence="4">F1F22</strain>
    </source>
</reference>
<gene>
    <name evidence="4" type="ORF">KDW03_04260</name>
</gene>
<feature type="domain" description="FecR protein" evidence="2">
    <location>
        <begin position="105"/>
        <end position="176"/>
    </location>
</feature>
<sequence length="563" mass="62791">MKRFKGQGEKEALVKRLLLSYRDSVEVVPPPFQEFVRRCEIRIANTRQARLRAARGLTVTLRWGLALASVLVVGILLGRFVLLPSFPQQDGFISQMGRVDARSGSKLRVSRYSYDDMKVIHFVLSEGEAVFYPKKVSLRMRYVVETPHMYIRVVGTIFRVSVFSNETKVHVEEGRVWCYPRVEGYTINHVLQGETPSASLVLEEGRELVLGEKKPQNPVFSPVAPSSEGGEISKQKPVSGSGLLAEKKTITFSSNIVSIVAYKEYKGYQVTLREGEKLEIANNGKALTIDLSSWAMGWFDPVLLEDGIVLVSHTGVIVRLSYEGRVSFKLRPIEGRLISPPLVTSRGVILMQPEGMFISLWDGSSWKIPAESDFLRKSLPFYFEKSDVIIYANEPGSIAAYSLKKRDILWTHRLVREFVGAPIRGREEIAYVYGGAGNILVAVDVRDGHFVWSRSLGKTLQWMDIVGDNVVVILATPTGSEVQLLSLQEGDVLSSLSFPGKVKDTLKENGVVYFLTDEGSVFKIENEKKKISLLIKEPSLSKLTFIQNKVGGIGTSGLVVLEK</sequence>
<dbReference type="InterPro" id="IPR015943">
    <property type="entry name" value="WD40/YVTN_repeat-like_dom_sf"/>
</dbReference>
<evidence type="ECO:0000313" key="4">
    <source>
        <dbReference type="EMBL" id="URA11023.1"/>
    </source>
</evidence>
<keyword evidence="1" id="KW-1133">Transmembrane helix</keyword>
<feature type="domain" description="Pyrrolo-quinoline quinone repeat" evidence="3">
    <location>
        <begin position="385"/>
        <end position="498"/>
    </location>
</feature>
<dbReference type="Pfam" id="PF13360">
    <property type="entry name" value="PQQ_2"/>
    <property type="match status" value="1"/>
</dbReference>
<dbReference type="InterPro" id="IPR002372">
    <property type="entry name" value="PQQ_rpt_dom"/>
</dbReference>
<dbReference type="Pfam" id="PF04773">
    <property type="entry name" value="FecR"/>
    <property type="match status" value="1"/>
</dbReference>
<dbReference type="RefSeq" id="WP_271436154.1">
    <property type="nucleotide sequence ID" value="NZ_CP073355.1"/>
</dbReference>
<evidence type="ECO:0000259" key="2">
    <source>
        <dbReference type="Pfam" id="PF04773"/>
    </source>
</evidence>
<name>A0AAX3BF98_9SPIR</name>
<dbReference type="AlphaFoldDB" id="A0AAX3BF98"/>
<dbReference type="Gene3D" id="2.130.10.10">
    <property type="entry name" value="YVTN repeat-like/Quinoprotein amine dehydrogenase"/>
    <property type="match status" value="1"/>
</dbReference>
<evidence type="ECO:0000256" key="1">
    <source>
        <dbReference type="SAM" id="Phobius"/>
    </source>
</evidence>
<organism evidence="4 5">
    <name type="scientific">Thermospira aquatica</name>
    <dbReference type="NCBI Taxonomy" id="2828656"/>
    <lineage>
        <taxon>Bacteria</taxon>
        <taxon>Pseudomonadati</taxon>
        <taxon>Spirochaetota</taxon>
        <taxon>Spirochaetia</taxon>
        <taxon>Brevinematales</taxon>
        <taxon>Thermospiraceae</taxon>
        <taxon>Thermospira</taxon>
    </lineage>
</organism>
<feature type="transmembrane region" description="Helical" evidence="1">
    <location>
        <begin position="60"/>
        <end position="82"/>
    </location>
</feature>
<dbReference type="KEGG" id="taqu:KDW03_04260"/>
<keyword evidence="1" id="KW-0472">Membrane</keyword>
<protein>
    <submittedName>
        <fullName evidence="4">FecR domain-containing protein</fullName>
    </submittedName>
</protein>
<reference evidence="4" key="2">
    <citation type="submission" date="2022-06" db="EMBL/GenBank/DDBJ databases">
        <title>Thermospira aquatica gen. nov., sp. nov.</title>
        <authorList>
            <person name="Ben Ali Gam Z."/>
            <person name="Labat M."/>
        </authorList>
    </citation>
    <scope>NUCLEOTIDE SEQUENCE</scope>
    <source>
        <strain evidence="4">F1F22</strain>
    </source>
</reference>
<dbReference type="InterPro" id="IPR006860">
    <property type="entry name" value="FecR"/>
</dbReference>
<accession>A0AAX3BF98</accession>
<dbReference type="Gene3D" id="2.60.120.1440">
    <property type="match status" value="1"/>
</dbReference>
<dbReference type="EMBL" id="CP073355">
    <property type="protein sequence ID" value="URA11023.1"/>
    <property type="molecule type" value="Genomic_DNA"/>
</dbReference>
<proteinExistence type="predicted"/>
<dbReference type="InterPro" id="IPR011047">
    <property type="entry name" value="Quinoprotein_ADH-like_sf"/>
</dbReference>
<keyword evidence="5" id="KW-1185">Reference proteome</keyword>